<comment type="caution">
    <text evidence="1">The sequence shown here is derived from an EMBL/GenBank/DDBJ whole genome shotgun (WGS) entry which is preliminary data.</text>
</comment>
<evidence type="ECO:0000313" key="1">
    <source>
        <dbReference type="EMBL" id="MRV73231.1"/>
    </source>
</evidence>
<sequence length="242" mass="27362">MTVPSIYQGLWRRTGIRRSNGNTDTTTQVWWFQAARFHIDLRIPIDRPDPASRTHIVKYLPQQLARFGAQTGFAGTTVVDGNHCEWQPEIAFPWISDATDAGWMRFDSDDALHETADDGSYEEDWERVASGPMVGVRLEDPHAGAIAYLIAGDLWMAWACGRPDDHYDQGAPLSSPWSEFTVLKKGQHWRVMASNLPWLEGTEVPQADGMDREHISQWAVGMAKLLPFAPELTWRVLDITVD</sequence>
<accession>A0A7X2LTE7</accession>
<dbReference type="Proteomes" id="UP000446768">
    <property type="component" value="Unassembled WGS sequence"/>
</dbReference>
<dbReference type="EMBL" id="WKJJ01000009">
    <property type="protein sequence ID" value="MRV73231.1"/>
    <property type="molecule type" value="Genomic_DNA"/>
</dbReference>
<dbReference type="AlphaFoldDB" id="A0A7X2LTE7"/>
<protein>
    <submittedName>
        <fullName evidence="1">Uncharacterized protein</fullName>
    </submittedName>
</protein>
<keyword evidence="2" id="KW-1185">Reference proteome</keyword>
<evidence type="ECO:0000313" key="2">
    <source>
        <dbReference type="Proteomes" id="UP000446768"/>
    </source>
</evidence>
<name>A0A7X2LTE7_9BURK</name>
<dbReference type="RefSeq" id="WP_154375580.1">
    <property type="nucleotide sequence ID" value="NZ_WKJJ01000009.1"/>
</dbReference>
<reference evidence="1 2" key="1">
    <citation type="submission" date="2019-11" db="EMBL/GenBank/DDBJ databases">
        <title>Novel species isolated from a subtropical stream in China.</title>
        <authorList>
            <person name="Lu H."/>
        </authorList>
    </citation>
    <scope>NUCLEOTIDE SEQUENCE [LARGE SCALE GENOMIC DNA]</scope>
    <source>
        <strain evidence="1 2">FT92W</strain>
    </source>
</reference>
<proteinExistence type="predicted"/>
<organism evidence="1 2">
    <name type="scientific">Pseudoduganella rivuli</name>
    <dbReference type="NCBI Taxonomy" id="2666085"/>
    <lineage>
        <taxon>Bacteria</taxon>
        <taxon>Pseudomonadati</taxon>
        <taxon>Pseudomonadota</taxon>
        <taxon>Betaproteobacteria</taxon>
        <taxon>Burkholderiales</taxon>
        <taxon>Oxalobacteraceae</taxon>
        <taxon>Telluria group</taxon>
        <taxon>Pseudoduganella</taxon>
    </lineage>
</organism>
<gene>
    <name evidence="1" type="ORF">GJ700_16085</name>
</gene>